<dbReference type="InParanoid" id="Q6CVV5"/>
<dbReference type="Gene3D" id="3.30.530.20">
    <property type="match status" value="1"/>
</dbReference>
<evidence type="ECO:0000313" key="2">
    <source>
        <dbReference type="EMBL" id="CAH02327.1"/>
    </source>
</evidence>
<name>Q6CVV5_KLULA</name>
<evidence type="ECO:0000259" key="1">
    <source>
        <dbReference type="Pfam" id="PF11274"/>
    </source>
</evidence>
<dbReference type="Proteomes" id="UP000000598">
    <property type="component" value="Chromosome B"/>
</dbReference>
<dbReference type="EMBL" id="CR382122">
    <property type="protein sequence ID" value="CAH02327.1"/>
    <property type="molecule type" value="Genomic_DNA"/>
</dbReference>
<dbReference type="GeneID" id="2897374"/>
<feature type="domain" description="DUF3074" evidence="1">
    <location>
        <begin position="69"/>
        <end position="260"/>
    </location>
</feature>
<accession>Q6CVV5</accession>
<reference evidence="2 3" key="1">
    <citation type="journal article" date="2004" name="Nature">
        <title>Genome evolution in yeasts.</title>
        <authorList>
            <consortium name="Genolevures"/>
            <person name="Dujon B."/>
            <person name="Sherman D."/>
            <person name="Fischer G."/>
            <person name="Durrens P."/>
            <person name="Casaregola S."/>
            <person name="Lafontaine I."/>
            <person name="de Montigny J."/>
            <person name="Marck C."/>
            <person name="Neuveglise C."/>
            <person name="Talla E."/>
            <person name="Goffard N."/>
            <person name="Frangeul L."/>
            <person name="Aigle M."/>
            <person name="Anthouard V."/>
            <person name="Babour A."/>
            <person name="Barbe V."/>
            <person name="Barnay S."/>
            <person name="Blanchin S."/>
            <person name="Beckerich J.M."/>
            <person name="Beyne E."/>
            <person name="Bleykasten C."/>
            <person name="Boisrame A."/>
            <person name="Boyer J."/>
            <person name="Cattolico L."/>
            <person name="Confanioleri F."/>
            <person name="de Daruvar A."/>
            <person name="Despons L."/>
            <person name="Fabre E."/>
            <person name="Fairhead C."/>
            <person name="Ferry-Dumazet H."/>
            <person name="Groppi A."/>
            <person name="Hantraye F."/>
            <person name="Hennequin C."/>
            <person name="Jauniaux N."/>
            <person name="Joyet P."/>
            <person name="Kachouri R."/>
            <person name="Kerrest A."/>
            <person name="Koszul R."/>
            <person name="Lemaire M."/>
            <person name="Lesur I."/>
            <person name="Ma L."/>
            <person name="Muller H."/>
            <person name="Nicaud J.M."/>
            <person name="Nikolski M."/>
            <person name="Oztas S."/>
            <person name="Ozier-Kalogeropoulos O."/>
            <person name="Pellenz S."/>
            <person name="Potier S."/>
            <person name="Richard G.F."/>
            <person name="Straub M.L."/>
            <person name="Suleau A."/>
            <person name="Swennene D."/>
            <person name="Tekaia F."/>
            <person name="Wesolowski-Louvel M."/>
            <person name="Westhof E."/>
            <person name="Wirth B."/>
            <person name="Zeniou-Meyer M."/>
            <person name="Zivanovic I."/>
            <person name="Bolotin-Fukuhara M."/>
            <person name="Thierry A."/>
            <person name="Bouchier C."/>
            <person name="Caudron B."/>
            <person name="Scarpelli C."/>
            <person name="Gaillardin C."/>
            <person name="Weissenbach J."/>
            <person name="Wincker P."/>
            <person name="Souciet J.L."/>
        </authorList>
    </citation>
    <scope>NUCLEOTIDE SEQUENCE [LARGE SCALE GENOMIC DNA]</scope>
    <source>
        <strain evidence="3">ATCC 8585 / CBS 2359 / DSM 70799 / NBRC 1267 / NRRL Y-1140 / WM37</strain>
    </source>
</reference>
<dbReference type="OMA" id="GDGAPWH"/>
<dbReference type="STRING" id="284590.Q6CVV5"/>
<keyword evidence="3" id="KW-1185">Reference proteome</keyword>
<dbReference type="Pfam" id="PF11274">
    <property type="entry name" value="DUF3074"/>
    <property type="match status" value="1"/>
</dbReference>
<dbReference type="SUPFAM" id="SSF55961">
    <property type="entry name" value="Bet v1-like"/>
    <property type="match status" value="1"/>
</dbReference>
<dbReference type="PaxDb" id="284590-Q6CVV5"/>
<dbReference type="InterPro" id="IPR023393">
    <property type="entry name" value="START-like_dom_sf"/>
</dbReference>
<dbReference type="HOGENOM" id="CLU_078586_1_0_1"/>
<dbReference type="RefSeq" id="XP_451934.1">
    <property type="nucleotide sequence ID" value="XM_451934.1"/>
</dbReference>
<dbReference type="PANTHER" id="PTHR40370:SF1">
    <property type="entry name" value="DUF3074 DOMAIN-CONTAINING PROTEIN"/>
    <property type="match status" value="1"/>
</dbReference>
<proteinExistence type="predicted"/>
<dbReference type="AlphaFoldDB" id="Q6CVV5"/>
<evidence type="ECO:0000313" key="3">
    <source>
        <dbReference type="Proteomes" id="UP000000598"/>
    </source>
</evidence>
<dbReference type="KEGG" id="kla:KLLA0_B09108g"/>
<dbReference type="InterPro" id="IPR024500">
    <property type="entry name" value="DUF3074"/>
</dbReference>
<sequence length="265" mass="30326">MKIDSTPLKEGQLPFDKEVVRKAALDLTESVESWKKGKLYKYTLDPENCTNDPKCEVQTYGQTIGGDYWLCRRSFHNINPENYRKVVEVLNGSQWDASLEKWVMPDIAARSKLEQEYIETLSKCHVVRQVTDDCDNDEFDNFGWVLVNLEYELGKPLTTREFNEWVCPLIPTSKTGDNGSTVETSVVVSLVADEETRDPVHHTHAYYASVEQLKYDYSNHVLEWTMCTSSDAGGNVPKWIQNATIARTVAKDVPYLLGWMNKRGD</sequence>
<dbReference type="eggNOG" id="ENOG502QTT5">
    <property type="taxonomic scope" value="Eukaryota"/>
</dbReference>
<protein>
    <submittedName>
        <fullName evidence="2">KLLA0B09108p</fullName>
    </submittedName>
</protein>
<dbReference type="PANTHER" id="PTHR40370">
    <property type="entry name" value="EXPRESSED PROTEIN"/>
    <property type="match status" value="1"/>
</dbReference>
<gene>
    <name evidence="2" type="ORF">KLLA0_B09108g</name>
</gene>
<organism evidence="2 3">
    <name type="scientific">Kluyveromyces lactis (strain ATCC 8585 / CBS 2359 / DSM 70799 / NBRC 1267 / NRRL Y-1140 / WM37)</name>
    <name type="common">Yeast</name>
    <name type="synonym">Candida sphaerica</name>
    <dbReference type="NCBI Taxonomy" id="284590"/>
    <lineage>
        <taxon>Eukaryota</taxon>
        <taxon>Fungi</taxon>
        <taxon>Dikarya</taxon>
        <taxon>Ascomycota</taxon>
        <taxon>Saccharomycotina</taxon>
        <taxon>Saccharomycetes</taxon>
        <taxon>Saccharomycetales</taxon>
        <taxon>Saccharomycetaceae</taxon>
        <taxon>Kluyveromyces</taxon>
    </lineage>
</organism>